<accession>A0A7L5E1F0</accession>
<dbReference type="SMART" id="SM00421">
    <property type="entry name" value="HTH_LUXR"/>
    <property type="match status" value="1"/>
</dbReference>
<feature type="modified residue" description="4-aspartylphosphate" evidence="3">
    <location>
        <position position="55"/>
    </location>
</feature>
<keyword evidence="1 3" id="KW-0597">Phosphoprotein</keyword>
<dbReference type="KEGG" id="mrob:HH214_15590"/>
<dbReference type="CDD" id="cd06170">
    <property type="entry name" value="LuxR_C_like"/>
    <property type="match status" value="1"/>
</dbReference>
<dbReference type="PRINTS" id="PR00038">
    <property type="entry name" value="HTHLUXR"/>
</dbReference>
<dbReference type="RefSeq" id="WP_169609152.1">
    <property type="nucleotide sequence ID" value="NZ_CP051682.1"/>
</dbReference>
<feature type="domain" description="HTH luxR-type" evidence="4">
    <location>
        <begin position="149"/>
        <end position="214"/>
    </location>
</feature>
<dbReference type="PANTHER" id="PTHR43214">
    <property type="entry name" value="TWO-COMPONENT RESPONSE REGULATOR"/>
    <property type="match status" value="1"/>
</dbReference>
<dbReference type="InterPro" id="IPR016032">
    <property type="entry name" value="Sig_transdc_resp-reg_C-effctor"/>
</dbReference>
<organism evidence="6 7">
    <name type="scientific">Mucilaginibacter robiniae</name>
    <dbReference type="NCBI Taxonomy" id="2728022"/>
    <lineage>
        <taxon>Bacteria</taxon>
        <taxon>Pseudomonadati</taxon>
        <taxon>Bacteroidota</taxon>
        <taxon>Sphingobacteriia</taxon>
        <taxon>Sphingobacteriales</taxon>
        <taxon>Sphingobacteriaceae</taxon>
        <taxon>Mucilaginibacter</taxon>
    </lineage>
</organism>
<keyword evidence="2" id="KW-0238">DNA-binding</keyword>
<dbReference type="AlphaFoldDB" id="A0A7L5E1F0"/>
<dbReference type="Pfam" id="PF00072">
    <property type="entry name" value="Response_reg"/>
    <property type="match status" value="1"/>
</dbReference>
<evidence type="ECO:0000259" key="5">
    <source>
        <dbReference type="PROSITE" id="PS50110"/>
    </source>
</evidence>
<dbReference type="Pfam" id="PF00196">
    <property type="entry name" value="GerE"/>
    <property type="match status" value="1"/>
</dbReference>
<dbReference type="InterPro" id="IPR011006">
    <property type="entry name" value="CheY-like_superfamily"/>
</dbReference>
<name>A0A7L5E1F0_9SPHI</name>
<proteinExistence type="predicted"/>
<dbReference type="GO" id="GO:0006355">
    <property type="term" value="P:regulation of DNA-templated transcription"/>
    <property type="evidence" value="ECO:0007669"/>
    <property type="project" value="InterPro"/>
</dbReference>
<evidence type="ECO:0000256" key="3">
    <source>
        <dbReference type="PROSITE-ProRule" id="PRU00169"/>
    </source>
</evidence>
<evidence type="ECO:0000256" key="2">
    <source>
        <dbReference type="ARBA" id="ARBA00023125"/>
    </source>
</evidence>
<dbReference type="Gene3D" id="3.40.50.2300">
    <property type="match status" value="1"/>
</dbReference>
<evidence type="ECO:0000259" key="4">
    <source>
        <dbReference type="PROSITE" id="PS50043"/>
    </source>
</evidence>
<evidence type="ECO:0000313" key="6">
    <source>
        <dbReference type="EMBL" id="QJD97192.1"/>
    </source>
</evidence>
<dbReference type="EMBL" id="CP051682">
    <property type="protein sequence ID" value="QJD97192.1"/>
    <property type="molecule type" value="Genomic_DNA"/>
</dbReference>
<dbReference type="InterPro" id="IPR001789">
    <property type="entry name" value="Sig_transdc_resp-reg_receiver"/>
</dbReference>
<dbReference type="Proteomes" id="UP000503278">
    <property type="component" value="Chromosome"/>
</dbReference>
<dbReference type="SUPFAM" id="SSF52172">
    <property type="entry name" value="CheY-like"/>
    <property type="match status" value="1"/>
</dbReference>
<sequence>MIKVLIADDHQLFRDGIKALFALADDIEVVGEAEDGQGIIQLLGSGQMVDIIITDLNMPLMGGIELAEAIKRQNLAVKIIMVTMLDHERFIVQAFKAGVDGYLIKNAPAQEMIYAVRYVYANSRYLSMHLALRMLDRLMKTPILQQREHEVREVDFSERELEVLELIADGYTNQEIADKLFTSKRTIEGQRQAMLDKTGMRNTVALIKYAALNGIIH</sequence>
<dbReference type="GO" id="GO:0000160">
    <property type="term" value="P:phosphorelay signal transduction system"/>
    <property type="evidence" value="ECO:0007669"/>
    <property type="project" value="InterPro"/>
</dbReference>
<evidence type="ECO:0000256" key="1">
    <source>
        <dbReference type="ARBA" id="ARBA00022553"/>
    </source>
</evidence>
<dbReference type="SMART" id="SM00448">
    <property type="entry name" value="REC"/>
    <property type="match status" value="1"/>
</dbReference>
<keyword evidence="7" id="KW-1185">Reference proteome</keyword>
<feature type="domain" description="Response regulatory" evidence="5">
    <location>
        <begin position="3"/>
        <end position="120"/>
    </location>
</feature>
<gene>
    <name evidence="6" type="ORF">HH214_15590</name>
</gene>
<protein>
    <submittedName>
        <fullName evidence="6">Response regulator transcription factor</fullName>
    </submittedName>
</protein>
<evidence type="ECO:0000313" key="7">
    <source>
        <dbReference type="Proteomes" id="UP000503278"/>
    </source>
</evidence>
<dbReference type="InterPro" id="IPR058245">
    <property type="entry name" value="NreC/VraR/RcsB-like_REC"/>
</dbReference>
<dbReference type="PROSITE" id="PS50043">
    <property type="entry name" value="HTH_LUXR_2"/>
    <property type="match status" value="1"/>
</dbReference>
<reference evidence="6 7" key="1">
    <citation type="submission" date="2020-04" db="EMBL/GenBank/DDBJ databases">
        <title>Genome sequencing of novel species.</title>
        <authorList>
            <person name="Heo J."/>
            <person name="Kim S.-J."/>
            <person name="Kim J.-S."/>
            <person name="Hong S.-B."/>
            <person name="Kwon S.-W."/>
        </authorList>
    </citation>
    <scope>NUCLEOTIDE SEQUENCE [LARGE SCALE GENOMIC DNA]</scope>
    <source>
        <strain evidence="6 7">F39-2</strain>
    </source>
</reference>
<dbReference type="GO" id="GO:0003677">
    <property type="term" value="F:DNA binding"/>
    <property type="evidence" value="ECO:0007669"/>
    <property type="project" value="UniProtKB-KW"/>
</dbReference>
<dbReference type="InterPro" id="IPR000792">
    <property type="entry name" value="Tscrpt_reg_LuxR_C"/>
</dbReference>
<dbReference type="PROSITE" id="PS50110">
    <property type="entry name" value="RESPONSE_REGULATORY"/>
    <property type="match status" value="1"/>
</dbReference>
<dbReference type="CDD" id="cd17535">
    <property type="entry name" value="REC_NarL-like"/>
    <property type="match status" value="1"/>
</dbReference>
<dbReference type="SUPFAM" id="SSF46894">
    <property type="entry name" value="C-terminal effector domain of the bipartite response regulators"/>
    <property type="match status" value="1"/>
</dbReference>
<dbReference type="InterPro" id="IPR039420">
    <property type="entry name" value="WalR-like"/>
</dbReference>